<gene>
    <name evidence="5" type="ORF">OE647_16315</name>
</gene>
<keyword evidence="6" id="KW-1185">Reference proteome</keyword>
<dbReference type="Pfam" id="PF02626">
    <property type="entry name" value="CT_A_B"/>
    <property type="match status" value="1"/>
</dbReference>
<keyword evidence="1" id="KW-0547">Nucleotide-binding</keyword>
<organism evidence="5 6">
    <name type="scientific">Albidovulum sediminicola</name>
    <dbReference type="NCBI Taxonomy" id="2984331"/>
    <lineage>
        <taxon>Bacteria</taxon>
        <taxon>Pseudomonadati</taxon>
        <taxon>Pseudomonadota</taxon>
        <taxon>Alphaproteobacteria</taxon>
        <taxon>Rhodobacterales</taxon>
        <taxon>Paracoccaceae</taxon>
        <taxon>Albidovulum</taxon>
    </lineage>
</organism>
<dbReference type="SUPFAM" id="SSF50891">
    <property type="entry name" value="Cyclophilin-like"/>
    <property type="match status" value="1"/>
</dbReference>
<name>A0ABT2Z588_9RHOB</name>
<dbReference type="EMBL" id="JAOWLA010000017">
    <property type="protein sequence ID" value="MCV2866289.1"/>
    <property type="molecule type" value="Genomic_DNA"/>
</dbReference>
<dbReference type="PANTHER" id="PTHR43309">
    <property type="entry name" value="5-OXOPROLINASE SUBUNIT C"/>
    <property type="match status" value="1"/>
</dbReference>
<protein>
    <submittedName>
        <fullName evidence="5">Biotin-dependent carboxyltransferase family protein</fullName>
    </submittedName>
</protein>
<accession>A0ABT2Z588</accession>
<evidence type="ECO:0000256" key="3">
    <source>
        <dbReference type="ARBA" id="ARBA00022840"/>
    </source>
</evidence>
<evidence type="ECO:0000313" key="6">
    <source>
        <dbReference type="Proteomes" id="UP001652503"/>
    </source>
</evidence>
<sequence length="335" mass="35253">MRELIVSRAGPAVTVQDTGRPGMLMQGLSRGGAADPVALAEGAALLGQAGDLAALEMAGFGGAFAVTEPARFALTGAPMRADIDGKAIAWSASHLIVPGQVLTVGGAERGAYGYLHLGGGIATEPVLGSRAAHLVAGIGAPVQAGARLPLGPDPRTEAGLILDVEDRFSGGMIRIVHSAQTALFAPEERERFEATEFTRDDRANRMGVRLTMAGAGFAADRQLSILSEVIVPGDIQVTGDGTPFVLLPECQTTGGYPRLGTVIPADLPAMAQAGPGARLRFRFVGFDEALEAERRHRMMLRDLPRRPRPAIRDPREIPDLLSYRLIDGMISAHDT</sequence>
<comment type="caution">
    <text evidence="5">The sequence shown here is derived from an EMBL/GenBank/DDBJ whole genome shotgun (WGS) entry which is preliminary data.</text>
</comment>
<keyword evidence="3" id="KW-0067">ATP-binding</keyword>
<dbReference type="RefSeq" id="WP_263722816.1">
    <property type="nucleotide sequence ID" value="NZ_JAOWLA010000017.1"/>
</dbReference>
<dbReference type="InterPro" id="IPR029000">
    <property type="entry name" value="Cyclophilin-like_dom_sf"/>
</dbReference>
<evidence type="ECO:0000256" key="1">
    <source>
        <dbReference type="ARBA" id="ARBA00022741"/>
    </source>
</evidence>
<keyword evidence="2" id="KW-0378">Hydrolase</keyword>
<dbReference type="Gene3D" id="2.40.100.10">
    <property type="entry name" value="Cyclophilin-like"/>
    <property type="match status" value="1"/>
</dbReference>
<evidence type="ECO:0000259" key="4">
    <source>
        <dbReference type="SMART" id="SM00797"/>
    </source>
</evidence>
<evidence type="ECO:0000256" key="2">
    <source>
        <dbReference type="ARBA" id="ARBA00022801"/>
    </source>
</evidence>
<dbReference type="InterPro" id="IPR052708">
    <property type="entry name" value="PxpC"/>
</dbReference>
<evidence type="ECO:0000313" key="5">
    <source>
        <dbReference type="EMBL" id="MCV2866289.1"/>
    </source>
</evidence>
<reference evidence="5 6" key="1">
    <citation type="submission" date="2022-10" db="EMBL/GenBank/DDBJ databases">
        <title>Defluviimonas sp. nov., isolated from ocean surface water.</title>
        <authorList>
            <person name="He W."/>
            <person name="Wang L."/>
            <person name="Zhang D.-F."/>
        </authorList>
    </citation>
    <scope>NUCLEOTIDE SEQUENCE [LARGE SCALE GENOMIC DNA]</scope>
    <source>
        <strain evidence="5 6">WL0075</strain>
    </source>
</reference>
<dbReference type="SMART" id="SM00797">
    <property type="entry name" value="AHS2"/>
    <property type="match status" value="1"/>
</dbReference>
<proteinExistence type="predicted"/>
<dbReference type="PANTHER" id="PTHR43309:SF5">
    <property type="entry name" value="5-OXOPROLINASE SUBUNIT C"/>
    <property type="match status" value="1"/>
</dbReference>
<dbReference type="Proteomes" id="UP001652503">
    <property type="component" value="Unassembled WGS sequence"/>
</dbReference>
<feature type="domain" description="Carboxyltransferase" evidence="4">
    <location>
        <begin position="25"/>
        <end position="298"/>
    </location>
</feature>
<dbReference type="InterPro" id="IPR003778">
    <property type="entry name" value="CT_A_B"/>
</dbReference>